<dbReference type="Gramene" id="Kaladp0011s1226.2.v1.1">
    <property type="protein sequence ID" value="Kaladp0011s1226.2.v1.1"/>
    <property type="gene ID" value="Kaladp0011s1226.v1.1"/>
</dbReference>
<name>A0A7N0ZQ75_KALFE</name>
<feature type="compositionally biased region" description="Basic residues" evidence="5">
    <location>
        <begin position="309"/>
        <end position="318"/>
    </location>
</feature>
<dbReference type="Gramene" id="Kaladp0011s1226.1.v1.1">
    <property type="protein sequence ID" value="Kaladp0011s1226.1.v1.1"/>
    <property type="gene ID" value="Kaladp0011s1226.v1.1"/>
</dbReference>
<evidence type="ECO:0000313" key="7">
    <source>
        <dbReference type="Proteomes" id="UP000594263"/>
    </source>
</evidence>
<dbReference type="EnsemblPlants" id="Kaladp0011s1226.2.v1.1">
    <property type="protein sequence ID" value="Kaladp0011s1226.2.v1.1"/>
    <property type="gene ID" value="Kaladp0011s1226.v1.1"/>
</dbReference>
<sequence>MEVDDEIEEGMVVDEDDGAAPVPSEAKVGTSPYEVLKQSKGSADDIVAKMLEVKKRGGSKSELRELVAQMFLNFVSLRQANRSILLEEDRVKSETEKAKGPVDFTTLQLHNLMYEKNHYVKAIKACKDFKSKYPDIELVSEEEFLKDAPEEIKGATMSDDNEHNVMLKRLNYELYQRKELCKLKEQLEQKKKDLQETIANRNKFLSSLPSHLKSLKKASLPVQNQLGVLHTKKLKQHNSAELLTPPLYVIYSQLLAQKEAFEENIDLEIVGSLKDAQLFARQQAMKENANVESSRMDDDANDDEDDGQRRRKRPKKAISGKDGLDEDKVYQAHPLKVILHVFDDEESESKNVKLLTLKFEYLLKLNIVCVGIEGSDELPENSILCNLFPDDAGVELPLESAKLSVSESFVFDEKRRARPYKWAQHLGGIDFLPEVPPMLSSNELPGVETSKSAIVVSGLSLYRQQNRVQTILQRLRSRKKARLALQEQLDALLKLKWPPLICANVPWALQDHSCDIQSCSRIDSISSLTGSASEQTSGAPENDANGRTDNSKEEVEGAREDGELPSLAPVMNDSSDSKLTFPKGSEMDHGRRLALISKAVPSLMNKSKLQSFKKLDEDPELMLESDSEFDEPAKIVAEADDLACIGTFDTNKKSWENYGVAEFSLVLMKGIDSRKKNAKLEARIIVSMEYPLRPPLFHVNICSASAGGSCSETEINEWYNESRAIESEVNLRVLRMLPRNQENYALAHQVHCLAFLFNLYMDEAYRPYDSGTTEPVSNKINTRSVRGRDRRKMISWNDNESGKFSKK</sequence>
<comment type="similarity">
    <text evidence="2">Belongs to the THOC5 family.</text>
</comment>
<dbReference type="OMA" id="DRECKED"/>
<reference evidence="6" key="1">
    <citation type="submission" date="2021-01" db="UniProtKB">
        <authorList>
            <consortium name="EnsemblPlants"/>
        </authorList>
    </citation>
    <scope>IDENTIFICATION</scope>
</reference>
<keyword evidence="4" id="KW-0175">Coiled coil</keyword>
<feature type="coiled-coil region" evidence="4">
    <location>
        <begin position="177"/>
        <end position="204"/>
    </location>
</feature>
<feature type="compositionally biased region" description="Polar residues" evidence="5">
    <location>
        <begin position="530"/>
        <end position="539"/>
    </location>
</feature>
<dbReference type="GO" id="GO:0003729">
    <property type="term" value="F:mRNA binding"/>
    <property type="evidence" value="ECO:0007669"/>
    <property type="project" value="TreeGrafter"/>
</dbReference>
<feature type="compositionally biased region" description="Polar residues" evidence="5">
    <location>
        <begin position="771"/>
        <end position="784"/>
    </location>
</feature>
<evidence type="ECO:0000256" key="5">
    <source>
        <dbReference type="SAM" id="MobiDB-lite"/>
    </source>
</evidence>
<dbReference type="InterPro" id="IPR019163">
    <property type="entry name" value="THO_Thoc5"/>
</dbReference>
<evidence type="ECO:0000256" key="4">
    <source>
        <dbReference type="SAM" id="Coils"/>
    </source>
</evidence>
<dbReference type="Pfam" id="PF09766">
    <property type="entry name" value="FmiP_Thoc5"/>
    <property type="match status" value="1"/>
</dbReference>
<keyword evidence="3" id="KW-0539">Nucleus</keyword>
<dbReference type="GO" id="GO:0006406">
    <property type="term" value="P:mRNA export from nucleus"/>
    <property type="evidence" value="ECO:0007669"/>
    <property type="project" value="TreeGrafter"/>
</dbReference>
<feature type="region of interest" description="Disordered" evidence="5">
    <location>
        <begin position="1"/>
        <end position="29"/>
    </location>
</feature>
<evidence type="ECO:0000256" key="2">
    <source>
        <dbReference type="ARBA" id="ARBA00008044"/>
    </source>
</evidence>
<proteinExistence type="inferred from homology"/>
<feature type="region of interest" description="Disordered" evidence="5">
    <location>
        <begin position="530"/>
        <end position="575"/>
    </location>
</feature>
<dbReference type="PANTHER" id="PTHR13375">
    <property type="entry name" value="FMS INTERACTING PROTEIN"/>
    <property type="match status" value="1"/>
</dbReference>
<evidence type="ECO:0000256" key="3">
    <source>
        <dbReference type="ARBA" id="ARBA00023242"/>
    </source>
</evidence>
<evidence type="ECO:0000313" key="6">
    <source>
        <dbReference type="EnsemblPlants" id="Kaladp0011s1226.2.v1.1"/>
    </source>
</evidence>
<evidence type="ECO:0008006" key="8">
    <source>
        <dbReference type="Google" id="ProtNLM"/>
    </source>
</evidence>
<dbReference type="GO" id="GO:0000445">
    <property type="term" value="C:THO complex part of transcription export complex"/>
    <property type="evidence" value="ECO:0007669"/>
    <property type="project" value="TreeGrafter"/>
</dbReference>
<accession>A0A7N0ZQ75</accession>
<evidence type="ECO:0000256" key="1">
    <source>
        <dbReference type="ARBA" id="ARBA00004123"/>
    </source>
</evidence>
<feature type="region of interest" description="Disordered" evidence="5">
    <location>
        <begin position="771"/>
        <end position="807"/>
    </location>
</feature>
<dbReference type="AlphaFoldDB" id="A0A7N0ZQ75"/>
<protein>
    <recommendedName>
        <fullName evidence="8">THO complex subunit 5</fullName>
    </recommendedName>
</protein>
<feature type="compositionally biased region" description="Acidic residues" evidence="5">
    <location>
        <begin position="1"/>
        <end position="18"/>
    </location>
</feature>
<dbReference type="EnsemblPlants" id="Kaladp0011s1226.1.v1.1">
    <property type="protein sequence ID" value="Kaladp0011s1226.1.v1.1"/>
    <property type="gene ID" value="Kaladp0011s1226.v1.1"/>
</dbReference>
<feature type="compositionally biased region" description="Basic and acidic residues" evidence="5">
    <location>
        <begin position="544"/>
        <end position="562"/>
    </location>
</feature>
<dbReference type="Proteomes" id="UP000594263">
    <property type="component" value="Unplaced"/>
</dbReference>
<feature type="region of interest" description="Disordered" evidence="5">
    <location>
        <begin position="287"/>
        <end position="323"/>
    </location>
</feature>
<keyword evidence="7" id="KW-1185">Reference proteome</keyword>
<comment type="subcellular location">
    <subcellularLocation>
        <location evidence="1">Nucleus</location>
    </subcellularLocation>
</comment>
<dbReference type="PANTHER" id="PTHR13375:SF3">
    <property type="entry name" value="THO COMPLEX SUBUNIT 5 HOMOLOG"/>
    <property type="match status" value="1"/>
</dbReference>
<organism evidence="6 7">
    <name type="scientific">Kalanchoe fedtschenkoi</name>
    <name type="common">Lavender scallops</name>
    <name type="synonym">South American air plant</name>
    <dbReference type="NCBI Taxonomy" id="63787"/>
    <lineage>
        <taxon>Eukaryota</taxon>
        <taxon>Viridiplantae</taxon>
        <taxon>Streptophyta</taxon>
        <taxon>Embryophyta</taxon>
        <taxon>Tracheophyta</taxon>
        <taxon>Spermatophyta</taxon>
        <taxon>Magnoliopsida</taxon>
        <taxon>eudicotyledons</taxon>
        <taxon>Gunneridae</taxon>
        <taxon>Pentapetalae</taxon>
        <taxon>Saxifragales</taxon>
        <taxon>Crassulaceae</taxon>
        <taxon>Kalanchoe</taxon>
    </lineage>
</organism>